<dbReference type="SUPFAM" id="SSF158499">
    <property type="entry name" value="DnaD domain-like"/>
    <property type="match status" value="1"/>
</dbReference>
<gene>
    <name evidence="4" type="ORF">IAD04_04100</name>
</gene>
<dbReference type="Pfam" id="PF21984">
    <property type="entry name" value="DnaD_N"/>
    <property type="match status" value="1"/>
</dbReference>
<dbReference type="Gene3D" id="1.10.10.10">
    <property type="entry name" value="Winged helix-like DNA-binding domain superfamily/Winged helix DNA-binding domain"/>
    <property type="match status" value="1"/>
</dbReference>
<dbReference type="Pfam" id="PF07261">
    <property type="entry name" value="DnaB_2"/>
    <property type="match status" value="1"/>
</dbReference>
<evidence type="ECO:0000313" key="4">
    <source>
        <dbReference type="EMBL" id="HIT17541.1"/>
    </source>
</evidence>
<dbReference type="InterPro" id="IPR034829">
    <property type="entry name" value="DnaD-like_sf"/>
</dbReference>
<organism evidence="4 5">
    <name type="scientific">Candidatus Caccosoma faecigallinarum</name>
    <dbReference type="NCBI Taxonomy" id="2840720"/>
    <lineage>
        <taxon>Bacteria</taxon>
        <taxon>Bacillati</taxon>
        <taxon>Bacillota</taxon>
        <taxon>Bacillota incertae sedis</taxon>
        <taxon>Candidatus Caccosoma</taxon>
    </lineage>
</organism>
<dbReference type="AlphaFoldDB" id="A0A9D1G9I4"/>
<comment type="caution">
    <text evidence="4">The sequence shown here is derived from an EMBL/GenBank/DDBJ whole genome shotgun (WGS) entry which is preliminary data.</text>
</comment>
<feature type="domain" description="DnaD N-terminal" evidence="3">
    <location>
        <begin position="12"/>
        <end position="108"/>
    </location>
</feature>
<dbReference type="Proteomes" id="UP000886893">
    <property type="component" value="Unassembled WGS sequence"/>
</dbReference>
<sequence length="208" mass="24758">MKEYQDEMLDVEKMLILNYKKLGLNDDEVILLLLTYTLYQTGNTFINPSDLALFSNFTVTKIDVLYTNLIAKGWIQTHIDEKGIVQTDLSLMHQKLNELYVNEWQQRQKKEEKKEETEKNVFTLFENFFGRPLSPLEYDIINGWLDKKYTYEEIQLAVNLCAQSANHSIRYIDTILFEEHKKKQLSETEYQNQLQETIELSKIDWLNK</sequence>
<evidence type="ECO:0000259" key="2">
    <source>
        <dbReference type="Pfam" id="PF07261"/>
    </source>
</evidence>
<dbReference type="InterPro" id="IPR036388">
    <property type="entry name" value="WH-like_DNA-bd_sf"/>
</dbReference>
<comment type="similarity">
    <text evidence="1">Belongs to the DnaB/DnaD family.</text>
</comment>
<evidence type="ECO:0000256" key="1">
    <source>
        <dbReference type="ARBA" id="ARBA00093462"/>
    </source>
</evidence>
<reference evidence="4" key="1">
    <citation type="submission" date="2020-10" db="EMBL/GenBank/DDBJ databases">
        <authorList>
            <person name="Gilroy R."/>
        </authorList>
    </citation>
    <scope>NUCLEOTIDE SEQUENCE</scope>
    <source>
        <strain evidence="4">14508</strain>
    </source>
</reference>
<dbReference type="InterPro" id="IPR006343">
    <property type="entry name" value="DnaB/C_C"/>
</dbReference>
<dbReference type="EMBL" id="DVKI01000129">
    <property type="protein sequence ID" value="HIT17541.1"/>
    <property type="molecule type" value="Genomic_DNA"/>
</dbReference>
<dbReference type="InterPro" id="IPR053843">
    <property type="entry name" value="DnaD_N"/>
</dbReference>
<protein>
    <submittedName>
        <fullName evidence="4">DnaD domain protein</fullName>
    </submittedName>
</protein>
<dbReference type="NCBIfam" id="TIGR01446">
    <property type="entry name" value="DnaD_dom"/>
    <property type="match status" value="1"/>
</dbReference>
<accession>A0A9D1G9I4</accession>
<evidence type="ECO:0000313" key="5">
    <source>
        <dbReference type="Proteomes" id="UP000886893"/>
    </source>
</evidence>
<feature type="domain" description="DnaB/C C-terminal" evidence="2">
    <location>
        <begin position="122"/>
        <end position="182"/>
    </location>
</feature>
<reference evidence="4" key="2">
    <citation type="journal article" date="2021" name="PeerJ">
        <title>Extensive microbial diversity within the chicken gut microbiome revealed by metagenomics and culture.</title>
        <authorList>
            <person name="Gilroy R."/>
            <person name="Ravi A."/>
            <person name="Getino M."/>
            <person name="Pursley I."/>
            <person name="Horton D.L."/>
            <person name="Alikhan N.F."/>
            <person name="Baker D."/>
            <person name="Gharbi K."/>
            <person name="Hall N."/>
            <person name="Watson M."/>
            <person name="Adriaenssens E.M."/>
            <person name="Foster-Nyarko E."/>
            <person name="Jarju S."/>
            <person name="Secka A."/>
            <person name="Antonio M."/>
            <person name="Oren A."/>
            <person name="Chaudhuri R.R."/>
            <person name="La Ragione R."/>
            <person name="Hildebrand F."/>
            <person name="Pallen M.J."/>
        </authorList>
    </citation>
    <scope>NUCLEOTIDE SEQUENCE</scope>
    <source>
        <strain evidence="4">14508</strain>
    </source>
</reference>
<dbReference type="Gene3D" id="1.10.10.630">
    <property type="entry name" value="DnaD domain-like"/>
    <property type="match status" value="1"/>
</dbReference>
<name>A0A9D1G9I4_9FIRM</name>
<evidence type="ECO:0000259" key="3">
    <source>
        <dbReference type="Pfam" id="PF21984"/>
    </source>
</evidence>
<proteinExistence type="inferred from homology"/>